<protein>
    <recommendedName>
        <fullName evidence="5">MARVEL domain-containing protein</fullName>
    </recommendedName>
</protein>
<keyword evidence="1" id="KW-1133">Transmembrane helix</keyword>
<evidence type="ECO:0000313" key="2">
    <source>
        <dbReference type="EMBL" id="KAL5105508.1"/>
    </source>
</evidence>
<feature type="transmembrane region" description="Helical" evidence="1">
    <location>
        <begin position="6"/>
        <end position="27"/>
    </location>
</feature>
<keyword evidence="4" id="KW-1185">Reference proteome</keyword>
<proteinExistence type="predicted"/>
<keyword evidence="1" id="KW-0812">Transmembrane</keyword>
<name>A0ABR4Q7P5_9CEST</name>
<keyword evidence="1" id="KW-0472">Membrane</keyword>
<dbReference type="EMBL" id="JAKROA010000008">
    <property type="protein sequence ID" value="KAL5105508.1"/>
    <property type="molecule type" value="Genomic_DNA"/>
</dbReference>
<accession>A0ABR4Q7P5</accession>
<feature type="transmembrane region" description="Helical" evidence="1">
    <location>
        <begin position="48"/>
        <end position="71"/>
    </location>
</feature>
<dbReference type="EMBL" id="JAKROA010000008">
    <property type="protein sequence ID" value="KAL5105553.1"/>
    <property type="molecule type" value="Genomic_DNA"/>
</dbReference>
<feature type="transmembrane region" description="Helical" evidence="1">
    <location>
        <begin position="112"/>
        <end position="131"/>
    </location>
</feature>
<gene>
    <name evidence="2" type="ORF">TcWFU_006373</name>
    <name evidence="3" type="ORF">TcWFU_008450</name>
</gene>
<evidence type="ECO:0000256" key="1">
    <source>
        <dbReference type="SAM" id="Phobius"/>
    </source>
</evidence>
<comment type="caution">
    <text evidence="3">The sequence shown here is derived from an EMBL/GenBank/DDBJ whole genome shotgun (WGS) entry which is preliminary data.</text>
</comment>
<organism evidence="3 4">
    <name type="scientific">Taenia crassiceps</name>
    <dbReference type="NCBI Taxonomy" id="6207"/>
    <lineage>
        <taxon>Eukaryota</taxon>
        <taxon>Metazoa</taxon>
        <taxon>Spiralia</taxon>
        <taxon>Lophotrochozoa</taxon>
        <taxon>Platyhelminthes</taxon>
        <taxon>Cestoda</taxon>
        <taxon>Eucestoda</taxon>
        <taxon>Cyclophyllidea</taxon>
        <taxon>Taeniidae</taxon>
        <taxon>Taenia</taxon>
    </lineage>
</organism>
<evidence type="ECO:0000313" key="3">
    <source>
        <dbReference type="EMBL" id="KAL5105553.1"/>
    </source>
</evidence>
<feature type="transmembrane region" description="Helical" evidence="1">
    <location>
        <begin position="77"/>
        <end position="100"/>
    </location>
</feature>
<reference evidence="3" key="2">
    <citation type="submission" date="2024-12" db="EMBL/GenBank/DDBJ databases">
        <authorList>
            <person name="Estrada K."/>
            <person name="Bobes R.J."/>
            <person name="Sanchez-Flores A."/>
            <person name="Laclette J.P."/>
        </authorList>
    </citation>
    <scope>NUCLEOTIDE SEQUENCE</scope>
    <source>
        <strain evidence="3">WFUcys</strain>
        <tissue evidence="3">Peritoneal cavity of infected mice</tissue>
    </source>
</reference>
<dbReference type="Proteomes" id="UP001651158">
    <property type="component" value="Unassembled WGS sequence"/>
</dbReference>
<evidence type="ECO:0000313" key="4">
    <source>
        <dbReference type="Proteomes" id="UP001651158"/>
    </source>
</evidence>
<reference evidence="3 4" key="1">
    <citation type="journal article" date="2022" name="Front. Cell. Infect. Microbiol.">
        <title>The Genomes of Two Strains of Taenia crassiceps the Animal Model for the Study of Human Cysticercosis.</title>
        <authorList>
            <person name="Bobes R.J."/>
            <person name="Estrada K."/>
            <person name="Rios-Valencia D.G."/>
            <person name="Calderon-Gallegos A."/>
            <person name="de la Torre P."/>
            <person name="Carrero J.C."/>
            <person name="Sanchez-Flores A."/>
            <person name="Laclette J.P."/>
        </authorList>
    </citation>
    <scope>NUCLEOTIDE SEQUENCE [LARGE SCALE GENOMIC DNA]</scope>
    <source>
        <strain evidence="3">WFUcys</strain>
    </source>
</reference>
<sequence length="148" mass="15924">MDRKAMYAMFALAATFLFCFAVGYDGWRCEGSILSENCRDRGRYGLTAALLIAAGVVAFIASIFCILPVIIYYPWSSVVACVFAVISAALSIVGVVFHALDESIWSPTSASAALALTVALSTTLFFDMVLISKDKCPVASTRIIEVDE</sequence>
<evidence type="ECO:0008006" key="5">
    <source>
        <dbReference type="Google" id="ProtNLM"/>
    </source>
</evidence>